<comment type="caution">
    <text evidence="2">The sequence shown here is derived from an EMBL/GenBank/DDBJ whole genome shotgun (WGS) entry which is preliminary data.</text>
</comment>
<accession>A0A9P7A2Y4</accession>
<sequence>MTFQPTKPFRTQVGAILGKSKCGTWGIDRNLTSESVIQNPYCSTICGSLNNTFKAASKATFTNKDRQKLRELKGDILSVLNEDNQMVSWVSFKSLNNNSPTDFPWFITTTMLEWEVNGLLLEAPEGPKMIRTRVQNVQYLESRTSHNTQTNPDRDVVVDED</sequence>
<dbReference type="EMBL" id="JABBWD010000005">
    <property type="protein sequence ID" value="KAG1781448.1"/>
    <property type="molecule type" value="Genomic_DNA"/>
</dbReference>
<evidence type="ECO:0000313" key="3">
    <source>
        <dbReference type="Proteomes" id="UP000714275"/>
    </source>
</evidence>
<keyword evidence="3" id="KW-1185">Reference proteome</keyword>
<gene>
    <name evidence="2" type="ORF">EV702DRAFT_1041968</name>
</gene>
<dbReference type="OrthoDB" id="2638305at2759"/>
<protein>
    <submittedName>
        <fullName evidence="2">Uncharacterized protein</fullName>
    </submittedName>
</protein>
<dbReference type="Proteomes" id="UP000714275">
    <property type="component" value="Unassembled WGS sequence"/>
</dbReference>
<feature type="compositionally biased region" description="Basic and acidic residues" evidence="1">
    <location>
        <begin position="152"/>
        <end position="161"/>
    </location>
</feature>
<feature type="compositionally biased region" description="Polar residues" evidence="1">
    <location>
        <begin position="142"/>
        <end position="151"/>
    </location>
</feature>
<dbReference type="AlphaFoldDB" id="A0A9P7A2Y4"/>
<proteinExistence type="predicted"/>
<reference evidence="2" key="1">
    <citation type="journal article" date="2020" name="New Phytol.">
        <title>Comparative genomics reveals dynamic genome evolution in host specialist ectomycorrhizal fungi.</title>
        <authorList>
            <person name="Lofgren L.A."/>
            <person name="Nguyen N.H."/>
            <person name="Vilgalys R."/>
            <person name="Ruytinx J."/>
            <person name="Liao H.L."/>
            <person name="Branco S."/>
            <person name="Kuo A."/>
            <person name="LaButti K."/>
            <person name="Lipzen A."/>
            <person name="Andreopoulos W."/>
            <person name="Pangilinan J."/>
            <person name="Riley R."/>
            <person name="Hundley H."/>
            <person name="Na H."/>
            <person name="Barry K."/>
            <person name="Grigoriev I.V."/>
            <person name="Stajich J.E."/>
            <person name="Kennedy P.G."/>
        </authorList>
    </citation>
    <scope>NUCLEOTIDE SEQUENCE</scope>
    <source>
        <strain evidence="2">DOB743</strain>
    </source>
</reference>
<evidence type="ECO:0000313" key="2">
    <source>
        <dbReference type="EMBL" id="KAG1781448.1"/>
    </source>
</evidence>
<feature type="region of interest" description="Disordered" evidence="1">
    <location>
        <begin position="142"/>
        <end position="161"/>
    </location>
</feature>
<evidence type="ECO:0000256" key="1">
    <source>
        <dbReference type="SAM" id="MobiDB-lite"/>
    </source>
</evidence>
<organism evidence="2 3">
    <name type="scientific">Suillus placidus</name>
    <dbReference type="NCBI Taxonomy" id="48579"/>
    <lineage>
        <taxon>Eukaryota</taxon>
        <taxon>Fungi</taxon>
        <taxon>Dikarya</taxon>
        <taxon>Basidiomycota</taxon>
        <taxon>Agaricomycotina</taxon>
        <taxon>Agaricomycetes</taxon>
        <taxon>Agaricomycetidae</taxon>
        <taxon>Boletales</taxon>
        <taxon>Suillineae</taxon>
        <taxon>Suillaceae</taxon>
        <taxon>Suillus</taxon>
    </lineage>
</organism>
<name>A0A9P7A2Y4_9AGAM</name>